<dbReference type="AlphaFoldDB" id="A0A8T8SBC8"/>
<evidence type="ECO:0000313" key="2">
    <source>
        <dbReference type="EMBL" id="KAE8236499.1"/>
    </source>
</evidence>
<reference evidence="2" key="2">
    <citation type="journal article" date="2019" name="IMA Fungus">
        <title>Genome sequencing and comparison of five Tilletia species to identify candidate genes for the detection of regulated species infecting wheat.</title>
        <authorList>
            <person name="Nguyen H.D.T."/>
            <person name="Sultana T."/>
            <person name="Kesanakurti P."/>
            <person name="Hambleton S."/>
        </authorList>
    </citation>
    <scope>NUCLEOTIDE SEQUENCE</scope>
    <source>
        <strain evidence="2">DAOMC 236416</strain>
    </source>
</reference>
<evidence type="ECO:0000256" key="1">
    <source>
        <dbReference type="SAM" id="MobiDB-lite"/>
    </source>
</evidence>
<organism evidence="2 3">
    <name type="scientific">Tilletia indica</name>
    <dbReference type="NCBI Taxonomy" id="43049"/>
    <lineage>
        <taxon>Eukaryota</taxon>
        <taxon>Fungi</taxon>
        <taxon>Dikarya</taxon>
        <taxon>Basidiomycota</taxon>
        <taxon>Ustilaginomycotina</taxon>
        <taxon>Exobasidiomycetes</taxon>
        <taxon>Tilletiales</taxon>
        <taxon>Tilletiaceae</taxon>
        <taxon>Tilletia</taxon>
    </lineage>
</organism>
<name>A0A8T8SBC8_9BASI</name>
<reference evidence="2" key="1">
    <citation type="submission" date="2016-04" db="EMBL/GenBank/DDBJ databases">
        <authorList>
            <person name="Nguyen H.D."/>
            <person name="Samba Siva P."/>
            <person name="Cullis J."/>
            <person name="Levesque C.A."/>
            <person name="Hambleton S."/>
        </authorList>
    </citation>
    <scope>NUCLEOTIDE SEQUENCE</scope>
    <source>
        <strain evidence="2">DAOMC 236416</strain>
    </source>
</reference>
<gene>
    <name evidence="2" type="ORF">A4X13_0g9135</name>
</gene>
<proteinExistence type="predicted"/>
<feature type="non-terminal residue" evidence="2">
    <location>
        <position position="105"/>
    </location>
</feature>
<evidence type="ECO:0000313" key="3">
    <source>
        <dbReference type="Proteomes" id="UP000077521"/>
    </source>
</evidence>
<protein>
    <submittedName>
        <fullName evidence="2">Uncharacterized protein</fullName>
    </submittedName>
</protein>
<dbReference type="EMBL" id="LWDF02002192">
    <property type="protein sequence ID" value="KAE8236499.1"/>
    <property type="molecule type" value="Genomic_DNA"/>
</dbReference>
<dbReference type="Proteomes" id="UP000077521">
    <property type="component" value="Unassembled WGS sequence"/>
</dbReference>
<feature type="region of interest" description="Disordered" evidence="1">
    <location>
        <begin position="60"/>
        <end position="87"/>
    </location>
</feature>
<accession>A0A8T8SBC8</accession>
<comment type="caution">
    <text evidence="2">The sequence shown here is derived from an EMBL/GenBank/DDBJ whole genome shotgun (WGS) entry which is preliminary data.</text>
</comment>
<keyword evidence="3" id="KW-1185">Reference proteome</keyword>
<feature type="compositionally biased region" description="Basic and acidic residues" evidence="1">
    <location>
        <begin position="74"/>
        <end position="87"/>
    </location>
</feature>
<sequence length="105" mass="11865">MGKDLVRVKHTRVQADSLEFMSIYEGIDQSINVELSTINIILTRVSVLAVYDWIMTTFVPEDPPPTAEQEGGEVADKQKEDGPVVEKPRQEKLRVRVKLTSVVVR</sequence>